<keyword evidence="4" id="KW-0408">Iron</keyword>
<dbReference type="GO" id="GO:0051213">
    <property type="term" value="F:dioxygenase activity"/>
    <property type="evidence" value="ECO:0007669"/>
    <property type="project" value="UniProtKB-KW"/>
</dbReference>
<dbReference type="STRING" id="5539.A0A3E2HBE8"/>
<dbReference type="OMA" id="LAWFRYY"/>
<comment type="caution">
    <text evidence="9">The sequence shown here is derived from an EMBL/GenBank/DDBJ whole genome shotgun (WGS) entry which is preliminary data.</text>
</comment>
<dbReference type="PANTHER" id="PTHR39479">
    <property type="match status" value="1"/>
</dbReference>
<feature type="non-terminal residue" evidence="9">
    <location>
        <position position="473"/>
    </location>
</feature>
<evidence type="ECO:0000256" key="5">
    <source>
        <dbReference type="ARBA" id="ARBA00035013"/>
    </source>
</evidence>
<evidence type="ECO:0000313" key="9">
    <source>
        <dbReference type="EMBL" id="RFU30453.1"/>
    </source>
</evidence>
<organism evidence="9 10">
    <name type="scientific">Scytalidium lignicola</name>
    <name type="common">Hyphomycete</name>
    <dbReference type="NCBI Taxonomy" id="5539"/>
    <lineage>
        <taxon>Eukaryota</taxon>
        <taxon>Fungi</taxon>
        <taxon>Dikarya</taxon>
        <taxon>Ascomycota</taxon>
        <taxon>Pezizomycotina</taxon>
        <taxon>Leotiomycetes</taxon>
        <taxon>Leotiomycetes incertae sedis</taxon>
        <taxon>Scytalidium</taxon>
    </lineage>
</organism>
<evidence type="ECO:0000256" key="7">
    <source>
        <dbReference type="ARBA" id="ARBA00035034"/>
    </source>
</evidence>
<dbReference type="Gene3D" id="3.10.180.80">
    <property type="entry name" value="Uncharacterised protein PF07063, DUF1338"/>
    <property type="match status" value="1"/>
</dbReference>
<dbReference type="InterPro" id="IPR009770">
    <property type="entry name" value="HGLS"/>
</dbReference>
<dbReference type="SMART" id="SM01150">
    <property type="entry name" value="DUF1338"/>
    <property type="match status" value="1"/>
</dbReference>
<comment type="similarity">
    <text evidence="5">Belongs to the 2-oxoadipate dioxygenase/decarboxylase family.</text>
</comment>
<evidence type="ECO:0000256" key="6">
    <source>
        <dbReference type="ARBA" id="ARBA00035023"/>
    </source>
</evidence>
<keyword evidence="10" id="KW-1185">Reference proteome</keyword>
<dbReference type="CDD" id="cd16348">
    <property type="entry name" value="VOC_YdcJ_like"/>
    <property type="match status" value="1"/>
</dbReference>
<dbReference type="AlphaFoldDB" id="A0A3E2HBE8"/>
<name>A0A3E2HBE8_SCYLI</name>
<accession>A0A3E2HBE8</accession>
<dbReference type="EMBL" id="NCSJ02000100">
    <property type="protein sequence ID" value="RFU30453.1"/>
    <property type="molecule type" value="Genomic_DNA"/>
</dbReference>
<reference evidence="9 10" key="1">
    <citation type="submission" date="2018-05" db="EMBL/GenBank/DDBJ databases">
        <title>Draft genome sequence of Scytalidium lignicola DSM 105466, a ubiquitous saprotrophic fungus.</title>
        <authorList>
            <person name="Buettner E."/>
            <person name="Gebauer A.M."/>
            <person name="Hofrichter M."/>
            <person name="Liers C."/>
            <person name="Kellner H."/>
        </authorList>
    </citation>
    <scope>NUCLEOTIDE SEQUENCE [LARGE SCALE GENOMIC DNA]</scope>
    <source>
        <strain evidence="9 10">DSM 105466</strain>
    </source>
</reference>
<sequence>MTTDQYLSSDDIRHMFSQEMSYIYQKEVPLYSNLLSLVAATNKSVTANDPALEARLKATGQIERLNCERHGAIRLGTADEIRTMARFLNVMGMRSVGYYDLSQAGLPVHATCFRCLDLSSLEKNPFRLFVSLLRPDLISPSIRSKVYDILSRRHIFHPHVLELISIAEETNNQLTPSQASEFVTYGLETFKWRQTANVTFDEYSELYSENPLLADVAGFEGPHINHLTPRTLDIDAIQAAMVAQDIPTKDTIEGPPRRQCPILLRQTSFKALEEAVYFPPSISSSFSENAILGSHRARFGEIEERGIALTPNGRALYDRLIQKAIAARITPQNTREYAAIFSEFPDDWNEIRKAGLAWFEYYVADPAELRAVLQDAACSCEPRGRSIEDLIELDAIRFKPLIYEDFLPLSAAGIFQSNLGGPSKTVVGAHAEKKVDGRRQLQMALQTDIVNEMDVYKRLQEESLETCRKYFAL</sequence>
<evidence type="ECO:0000313" key="10">
    <source>
        <dbReference type="Proteomes" id="UP000258309"/>
    </source>
</evidence>
<dbReference type="OrthoDB" id="8300246at2759"/>
<keyword evidence="2" id="KW-0223">Dioxygenase</keyword>
<dbReference type="InterPro" id="IPR047869">
    <property type="entry name" value="YdcJ_bac-like"/>
</dbReference>
<dbReference type="EC" id="1.13.11.93" evidence="6"/>
<evidence type="ECO:0000256" key="4">
    <source>
        <dbReference type="ARBA" id="ARBA00023004"/>
    </source>
</evidence>
<dbReference type="Pfam" id="PF07063">
    <property type="entry name" value="HGLS"/>
    <property type="match status" value="1"/>
</dbReference>
<evidence type="ECO:0000256" key="1">
    <source>
        <dbReference type="ARBA" id="ARBA00001954"/>
    </source>
</evidence>
<dbReference type="PANTHER" id="PTHR39479:SF2">
    <property type="entry name" value="2-OXOADIPATE DIOXYGENASE_DECARBOXYLASE"/>
    <property type="match status" value="1"/>
</dbReference>
<dbReference type="Proteomes" id="UP000258309">
    <property type="component" value="Unassembled WGS sequence"/>
</dbReference>
<comment type="cofactor">
    <cofactor evidence="1">
        <name>Fe(2+)</name>
        <dbReference type="ChEBI" id="CHEBI:29033"/>
    </cofactor>
</comment>
<evidence type="ECO:0000256" key="2">
    <source>
        <dbReference type="ARBA" id="ARBA00022964"/>
    </source>
</evidence>
<proteinExistence type="inferred from homology"/>
<feature type="non-terminal residue" evidence="9">
    <location>
        <position position="1"/>
    </location>
</feature>
<keyword evidence="3" id="KW-0560">Oxidoreductase</keyword>
<gene>
    <name evidence="9" type="ORF">B7463_g5883</name>
</gene>
<protein>
    <recommendedName>
        <fullName evidence="7">2-oxoadipate dioxygenase/decarboxylase</fullName>
        <ecNumber evidence="6">1.13.11.93</ecNumber>
    </recommendedName>
    <alternativeName>
        <fullName evidence="8">2-hydroxyglutarate synthase</fullName>
    </alternativeName>
</protein>
<evidence type="ECO:0000256" key="3">
    <source>
        <dbReference type="ARBA" id="ARBA00023002"/>
    </source>
</evidence>
<evidence type="ECO:0000256" key="8">
    <source>
        <dbReference type="ARBA" id="ARBA00035045"/>
    </source>
</evidence>